<dbReference type="AlphaFoldDB" id="A0A5Q0LEL1"/>
<reference evidence="2 3" key="1">
    <citation type="submission" date="2019-10" db="EMBL/GenBank/DDBJ databases">
        <title>A novel species.</title>
        <authorList>
            <person name="Gao J."/>
        </authorList>
    </citation>
    <scope>NUCLEOTIDE SEQUENCE [LARGE SCALE GENOMIC DNA]</scope>
    <source>
        <strain evidence="2 3">QMT-28</strain>
    </source>
</reference>
<dbReference type="RefSeq" id="WP_153289242.1">
    <property type="nucleotide sequence ID" value="NZ_CP045643.1"/>
</dbReference>
<feature type="domain" description="DUF4253" evidence="1">
    <location>
        <begin position="194"/>
        <end position="304"/>
    </location>
</feature>
<proteinExistence type="predicted"/>
<gene>
    <name evidence="2" type="ORF">GFH48_18290</name>
</gene>
<accession>A0A5Q0LEL1</accession>
<name>A0A5Q0LEL1_9ACTN</name>
<sequence>MATLPNPLPKLAADPSGHTLGLELPAGRLIDAVGTSHALGSMGDGDGPGHEPLLWHADGPAAPGGWAALEPARRTSGLLPLLIDVGGGQGGPEDWELLPGEVSYPGDHDAEEVLAEFWDEYAADELGADEDHPGMRTVVEVFGEQGTYEETVAPFGPAWPGLAPATEHGADPEACAAEIAGSLTDGGSWLKEPRLALVPARRSADIPAAIGWSGPLNHEGDVARLCAVLRSWEDRFGIRVVALAFDRLILSVAAPPTTRDAAEAVAAEHFAFCPDNITQGHHEALRAYAEHEVLGRRMWSFWWD</sequence>
<evidence type="ECO:0000313" key="3">
    <source>
        <dbReference type="Proteomes" id="UP000326179"/>
    </source>
</evidence>
<organism evidence="2 3">
    <name type="scientific">Streptomyces fagopyri</name>
    <dbReference type="NCBI Taxonomy" id="2662397"/>
    <lineage>
        <taxon>Bacteria</taxon>
        <taxon>Bacillati</taxon>
        <taxon>Actinomycetota</taxon>
        <taxon>Actinomycetes</taxon>
        <taxon>Kitasatosporales</taxon>
        <taxon>Streptomycetaceae</taxon>
        <taxon>Streptomyces</taxon>
    </lineage>
</organism>
<dbReference type="KEGG" id="sfy:GFH48_18290"/>
<dbReference type="EMBL" id="CP045643">
    <property type="protein sequence ID" value="QFZ74959.1"/>
    <property type="molecule type" value="Genomic_DNA"/>
</dbReference>
<keyword evidence="3" id="KW-1185">Reference proteome</keyword>
<dbReference type="InterPro" id="IPR025349">
    <property type="entry name" value="DUF4253"/>
</dbReference>
<evidence type="ECO:0000313" key="2">
    <source>
        <dbReference type="EMBL" id="QFZ74959.1"/>
    </source>
</evidence>
<dbReference type="Proteomes" id="UP000326179">
    <property type="component" value="Chromosome"/>
</dbReference>
<dbReference type="Pfam" id="PF14062">
    <property type="entry name" value="DUF4253"/>
    <property type="match status" value="1"/>
</dbReference>
<protein>
    <submittedName>
        <fullName evidence="2">DUF4253 domain-containing protein</fullName>
    </submittedName>
</protein>
<evidence type="ECO:0000259" key="1">
    <source>
        <dbReference type="Pfam" id="PF14062"/>
    </source>
</evidence>